<reference evidence="1 2" key="1">
    <citation type="submission" date="2018-01" db="EMBL/GenBank/DDBJ databases">
        <title>The complete genome sequence of Chromatium okenii LaCa, a purple sulfur bacterium with a turbulent life.</title>
        <authorList>
            <person name="Luedin S.M."/>
            <person name="Liechti N."/>
            <person name="Storelli N."/>
            <person name="Danza F."/>
            <person name="Wittwer M."/>
            <person name="Pothier J.F."/>
            <person name="Tonolla M.A."/>
        </authorList>
    </citation>
    <scope>NUCLEOTIDE SEQUENCE [LARGE SCALE GENOMIC DNA]</scope>
    <source>
        <strain evidence="1 2">LaCa</strain>
    </source>
</reference>
<dbReference type="AlphaFoldDB" id="A0A2S7XNC0"/>
<dbReference type="Pfam" id="PF14107">
    <property type="entry name" value="DUF4280"/>
    <property type="match status" value="1"/>
</dbReference>
<name>A0A2S7XNC0_9GAMM</name>
<gene>
    <name evidence="1" type="ORF">CXB77_12765</name>
</gene>
<evidence type="ECO:0000313" key="1">
    <source>
        <dbReference type="EMBL" id="PQJ95156.1"/>
    </source>
</evidence>
<dbReference type="RefSeq" id="WP_105074216.1">
    <property type="nucleotide sequence ID" value="NZ_PPGH01000037.1"/>
</dbReference>
<dbReference type="OrthoDB" id="4825649at2"/>
<sequence>MSMHVCCGAMLQCSFGIAPSSLVVLPTNKVMTSYMPAANIMDNKPMVNILPFGMCTSPANPTVASATAAALGVLTPMPCIPATATPWVIGAPTVLLANMPALNDTSKLICSYGGVISVIVPGQFTEMIP</sequence>
<proteinExistence type="predicted"/>
<accession>A0A2S7XNC0</accession>
<keyword evidence="2" id="KW-1185">Reference proteome</keyword>
<evidence type="ECO:0000313" key="2">
    <source>
        <dbReference type="Proteomes" id="UP000239936"/>
    </source>
</evidence>
<comment type="caution">
    <text evidence="1">The sequence shown here is derived from an EMBL/GenBank/DDBJ whole genome shotgun (WGS) entry which is preliminary data.</text>
</comment>
<dbReference type="EMBL" id="PPGH01000037">
    <property type="protein sequence ID" value="PQJ95156.1"/>
    <property type="molecule type" value="Genomic_DNA"/>
</dbReference>
<dbReference type="Proteomes" id="UP000239936">
    <property type="component" value="Unassembled WGS sequence"/>
</dbReference>
<dbReference type="InterPro" id="IPR025460">
    <property type="entry name" value="DUF4280"/>
</dbReference>
<protein>
    <submittedName>
        <fullName evidence="1">DUF4280 domain-containing protein</fullName>
    </submittedName>
</protein>
<organism evidence="1 2">
    <name type="scientific">Chromatium okenii</name>
    <dbReference type="NCBI Taxonomy" id="61644"/>
    <lineage>
        <taxon>Bacteria</taxon>
        <taxon>Pseudomonadati</taxon>
        <taxon>Pseudomonadota</taxon>
        <taxon>Gammaproteobacteria</taxon>
        <taxon>Chromatiales</taxon>
        <taxon>Chromatiaceae</taxon>
        <taxon>Chromatium</taxon>
    </lineage>
</organism>